<dbReference type="EC" id="3.4.21.107" evidence="7"/>
<evidence type="ECO:0000313" key="7">
    <source>
        <dbReference type="EMBL" id="TWT36143.1"/>
    </source>
</evidence>
<dbReference type="SUPFAM" id="SSF50156">
    <property type="entry name" value="PDZ domain-like"/>
    <property type="match status" value="1"/>
</dbReference>
<dbReference type="Gene3D" id="2.30.42.10">
    <property type="match status" value="1"/>
</dbReference>
<dbReference type="SUPFAM" id="SSF50494">
    <property type="entry name" value="Trypsin-like serine proteases"/>
    <property type="match status" value="1"/>
</dbReference>
<feature type="chain" id="PRO_5022833420" evidence="5">
    <location>
        <begin position="30"/>
        <end position="445"/>
    </location>
</feature>
<dbReference type="InterPro" id="IPR001940">
    <property type="entry name" value="Peptidase_S1C"/>
</dbReference>
<evidence type="ECO:0000256" key="3">
    <source>
        <dbReference type="ARBA" id="ARBA00022801"/>
    </source>
</evidence>
<dbReference type="PROSITE" id="PS50106">
    <property type="entry name" value="PDZ"/>
    <property type="match status" value="1"/>
</dbReference>
<evidence type="ECO:0000259" key="6">
    <source>
        <dbReference type="PROSITE" id="PS50106"/>
    </source>
</evidence>
<evidence type="ECO:0000256" key="2">
    <source>
        <dbReference type="ARBA" id="ARBA00022670"/>
    </source>
</evidence>
<dbReference type="SMART" id="SM00228">
    <property type="entry name" value="PDZ"/>
    <property type="match status" value="1"/>
</dbReference>
<dbReference type="PANTHER" id="PTHR22939">
    <property type="entry name" value="SERINE PROTEASE FAMILY S1C HTRA-RELATED"/>
    <property type="match status" value="1"/>
</dbReference>
<dbReference type="InterPro" id="IPR009003">
    <property type="entry name" value="Peptidase_S1_PA"/>
</dbReference>
<accession>A0A5C5VDR7</accession>
<keyword evidence="3 7" id="KW-0378">Hydrolase</keyword>
<dbReference type="AlphaFoldDB" id="A0A5C5VDR7"/>
<organism evidence="7 8">
    <name type="scientific">Posidoniimonas corsicana</name>
    <dbReference type="NCBI Taxonomy" id="1938618"/>
    <lineage>
        <taxon>Bacteria</taxon>
        <taxon>Pseudomonadati</taxon>
        <taxon>Planctomycetota</taxon>
        <taxon>Planctomycetia</taxon>
        <taxon>Pirellulales</taxon>
        <taxon>Lacipirellulaceae</taxon>
        <taxon>Posidoniimonas</taxon>
    </lineage>
</organism>
<keyword evidence="2 7" id="KW-0645">Protease</keyword>
<keyword evidence="5" id="KW-0732">Signal</keyword>
<evidence type="ECO:0000256" key="1">
    <source>
        <dbReference type="ARBA" id="ARBA00010541"/>
    </source>
</evidence>
<dbReference type="PRINTS" id="PR00834">
    <property type="entry name" value="PROTEASES2C"/>
</dbReference>
<dbReference type="Proteomes" id="UP000316714">
    <property type="component" value="Unassembled WGS sequence"/>
</dbReference>
<feature type="region of interest" description="Disordered" evidence="4">
    <location>
        <begin position="28"/>
        <end position="125"/>
    </location>
</feature>
<keyword evidence="8" id="KW-1185">Reference proteome</keyword>
<dbReference type="RefSeq" id="WP_146562822.1">
    <property type="nucleotide sequence ID" value="NZ_SIHJ01000001.1"/>
</dbReference>
<dbReference type="Gene3D" id="2.40.10.120">
    <property type="match status" value="1"/>
</dbReference>
<reference evidence="7 8" key="1">
    <citation type="submission" date="2019-02" db="EMBL/GenBank/DDBJ databases">
        <title>Deep-cultivation of Planctomycetes and their phenomic and genomic characterization uncovers novel biology.</title>
        <authorList>
            <person name="Wiegand S."/>
            <person name="Jogler M."/>
            <person name="Boedeker C."/>
            <person name="Pinto D."/>
            <person name="Vollmers J."/>
            <person name="Rivas-Marin E."/>
            <person name="Kohn T."/>
            <person name="Peeters S.H."/>
            <person name="Heuer A."/>
            <person name="Rast P."/>
            <person name="Oberbeckmann S."/>
            <person name="Bunk B."/>
            <person name="Jeske O."/>
            <person name="Meyerdierks A."/>
            <person name="Storesund J.E."/>
            <person name="Kallscheuer N."/>
            <person name="Luecker S."/>
            <person name="Lage O.M."/>
            <person name="Pohl T."/>
            <person name="Merkel B.J."/>
            <person name="Hornburger P."/>
            <person name="Mueller R.-W."/>
            <person name="Bruemmer F."/>
            <person name="Labrenz M."/>
            <person name="Spormann A.M."/>
            <person name="Op Den Camp H."/>
            <person name="Overmann J."/>
            <person name="Amann R."/>
            <person name="Jetten M.S.M."/>
            <person name="Mascher T."/>
            <person name="Medema M.H."/>
            <person name="Devos D.P."/>
            <person name="Kaster A.-K."/>
            <person name="Ovreas L."/>
            <person name="Rohde M."/>
            <person name="Galperin M.Y."/>
            <person name="Jogler C."/>
        </authorList>
    </citation>
    <scope>NUCLEOTIDE SEQUENCE [LARGE SCALE GENOMIC DNA]</scope>
    <source>
        <strain evidence="7 8">KOR34</strain>
    </source>
</reference>
<dbReference type="InterPro" id="IPR036034">
    <property type="entry name" value="PDZ_sf"/>
</dbReference>
<protein>
    <submittedName>
        <fullName evidence="7">Putative periplasmic serine endoprotease DegP-like</fullName>
        <ecNumber evidence="7">3.4.21.107</ecNumber>
    </submittedName>
</protein>
<dbReference type="GO" id="GO:0006508">
    <property type="term" value="P:proteolysis"/>
    <property type="evidence" value="ECO:0007669"/>
    <property type="project" value="UniProtKB-KW"/>
</dbReference>
<evidence type="ECO:0000256" key="5">
    <source>
        <dbReference type="SAM" id="SignalP"/>
    </source>
</evidence>
<name>A0A5C5VDR7_9BACT</name>
<proteinExistence type="inferred from homology"/>
<dbReference type="GO" id="GO:0004252">
    <property type="term" value="F:serine-type endopeptidase activity"/>
    <property type="evidence" value="ECO:0007669"/>
    <property type="project" value="InterPro"/>
</dbReference>
<evidence type="ECO:0000313" key="8">
    <source>
        <dbReference type="Proteomes" id="UP000316714"/>
    </source>
</evidence>
<comment type="caution">
    <text evidence="7">The sequence shown here is derived from an EMBL/GenBank/DDBJ whole genome shotgun (WGS) entry which is preliminary data.</text>
</comment>
<feature type="compositionally biased region" description="Acidic residues" evidence="4">
    <location>
        <begin position="84"/>
        <end position="99"/>
    </location>
</feature>
<gene>
    <name evidence="7" type="primary">mucD_1</name>
    <name evidence="7" type="ORF">KOR34_10420</name>
</gene>
<feature type="domain" description="PDZ" evidence="6">
    <location>
        <begin position="352"/>
        <end position="419"/>
    </location>
</feature>
<comment type="similarity">
    <text evidence="1">Belongs to the peptidase S1C family.</text>
</comment>
<dbReference type="OrthoDB" id="248175at2"/>
<dbReference type="InterPro" id="IPR001478">
    <property type="entry name" value="PDZ"/>
</dbReference>
<dbReference type="Pfam" id="PF13180">
    <property type="entry name" value="PDZ_2"/>
    <property type="match status" value="1"/>
</dbReference>
<evidence type="ECO:0000256" key="4">
    <source>
        <dbReference type="SAM" id="MobiDB-lite"/>
    </source>
</evidence>
<dbReference type="Pfam" id="PF13365">
    <property type="entry name" value="Trypsin_2"/>
    <property type="match status" value="1"/>
</dbReference>
<feature type="signal peptide" evidence="5">
    <location>
        <begin position="1"/>
        <end position="29"/>
    </location>
</feature>
<sequence precursor="true">MYSNRFGARVCTSLAALLLLFVATNRTPAQPPAAEASPDAAAPPSSPAEGTEAPESEGAQQEGDSKAPDEQSAEQQPPPPSDAPQDDDQSTHETEDDSAAVETADQGEKGDAPEQPPVTRQAVPWTSEIEAVSKARSPKNLEDLRLIQKQVRSVVEYARPATVGVQVGGSIGSAVIVSEDGLALTAGHVAMEPNKRVVFLFADGRRARGITLGVNSSIDSGMMKITDKGPWPYVPMAPAGSISPGDWVVGLGQPNGFFRDRAPPVRLGRVLFQDDSTLCTDVTLVGGDSGGPLFNLKGQVVGIHSRIGRRIVSNYHVPIDQYHTTWDRLAGGQMWGGGLGASEPARHRAFLGVAGNSLRGPCRLTQVYEGLAAARAGLKEGDIVTRFDGEEVESFSQFGLLVGSQKPGAKVKVEVERDGKRLEFEVRLGIASVDFPGAPPLESDS</sequence>
<dbReference type="PANTHER" id="PTHR22939:SF129">
    <property type="entry name" value="SERINE PROTEASE HTRA2, MITOCHONDRIAL"/>
    <property type="match status" value="1"/>
</dbReference>
<feature type="compositionally biased region" description="Low complexity" evidence="4">
    <location>
        <begin position="32"/>
        <end position="59"/>
    </location>
</feature>
<dbReference type="EMBL" id="SIHJ01000001">
    <property type="protein sequence ID" value="TWT36143.1"/>
    <property type="molecule type" value="Genomic_DNA"/>
</dbReference>